<feature type="transmembrane region" description="Helical" evidence="5">
    <location>
        <begin position="261"/>
        <end position="280"/>
    </location>
</feature>
<feature type="transmembrane region" description="Helical" evidence="5">
    <location>
        <begin position="28"/>
        <end position="49"/>
    </location>
</feature>
<comment type="subcellular location">
    <subcellularLocation>
        <location evidence="1">Membrane</location>
        <topology evidence="1">Multi-pass membrane protein</topology>
    </subcellularLocation>
</comment>
<evidence type="ECO:0000256" key="4">
    <source>
        <dbReference type="ARBA" id="ARBA00023136"/>
    </source>
</evidence>
<proteinExistence type="predicted"/>
<reference evidence="6" key="1">
    <citation type="submission" date="2025-08" db="UniProtKB">
        <authorList>
            <consortium name="Ensembl"/>
        </authorList>
    </citation>
    <scope>IDENTIFICATION</scope>
</reference>
<dbReference type="Ensembl" id="ENSLLET00000044610.1">
    <property type="protein sequence ID" value="ENSLLEP00000042899.1"/>
    <property type="gene ID" value="ENSLLEG00000027243.1"/>
</dbReference>
<feature type="transmembrane region" description="Helical" evidence="5">
    <location>
        <begin position="195"/>
        <end position="217"/>
    </location>
</feature>
<evidence type="ECO:0000256" key="5">
    <source>
        <dbReference type="SAM" id="Phobius"/>
    </source>
</evidence>
<dbReference type="OrthoDB" id="448280at2759"/>
<dbReference type="GO" id="GO:0005385">
    <property type="term" value="F:zinc ion transmembrane transporter activity"/>
    <property type="evidence" value="ECO:0007669"/>
    <property type="project" value="TreeGrafter"/>
</dbReference>
<feature type="transmembrane region" description="Helical" evidence="5">
    <location>
        <begin position="229"/>
        <end position="249"/>
    </location>
</feature>
<keyword evidence="2 5" id="KW-0812">Transmembrane</keyword>
<keyword evidence="4 5" id="KW-0472">Membrane</keyword>
<protein>
    <submittedName>
        <fullName evidence="6">Solute carrier family 39 member 1</fullName>
    </submittedName>
</protein>
<dbReference type="Pfam" id="PF02535">
    <property type="entry name" value="Zip"/>
    <property type="match status" value="1"/>
</dbReference>
<evidence type="ECO:0000256" key="3">
    <source>
        <dbReference type="ARBA" id="ARBA00022989"/>
    </source>
</evidence>
<evidence type="ECO:0000256" key="2">
    <source>
        <dbReference type="ARBA" id="ARBA00022692"/>
    </source>
</evidence>
<dbReference type="GeneTree" id="ENSGT00940000157062"/>
<dbReference type="PANTHER" id="PTHR11040:SF58">
    <property type="entry name" value="ZINC TRANSPORTER ZIP1"/>
    <property type="match status" value="1"/>
</dbReference>
<dbReference type="InterPro" id="IPR003689">
    <property type="entry name" value="ZIP"/>
</dbReference>
<dbReference type="Proteomes" id="UP000694569">
    <property type="component" value="Unplaced"/>
</dbReference>
<gene>
    <name evidence="6" type="primary">SLC39A1</name>
</gene>
<dbReference type="GO" id="GO:0005886">
    <property type="term" value="C:plasma membrane"/>
    <property type="evidence" value="ECO:0007669"/>
    <property type="project" value="TreeGrafter"/>
</dbReference>
<keyword evidence="7" id="KW-1185">Reference proteome</keyword>
<dbReference type="PANTHER" id="PTHR11040">
    <property type="entry name" value="ZINC/IRON TRANSPORTER"/>
    <property type="match status" value="1"/>
</dbReference>
<evidence type="ECO:0000256" key="1">
    <source>
        <dbReference type="ARBA" id="ARBA00004141"/>
    </source>
</evidence>
<dbReference type="AlphaFoldDB" id="A0A8C5QU44"/>
<name>A0A8C5QU44_9ANUR</name>
<feature type="transmembrane region" description="Helical" evidence="5">
    <location>
        <begin position="75"/>
        <end position="96"/>
    </location>
</feature>
<keyword evidence="3 5" id="KW-1133">Transmembrane helix</keyword>
<evidence type="ECO:0000313" key="7">
    <source>
        <dbReference type="Proteomes" id="UP000694569"/>
    </source>
</evidence>
<organism evidence="6 7">
    <name type="scientific">Leptobrachium leishanense</name>
    <name type="common">Leishan spiny toad</name>
    <dbReference type="NCBI Taxonomy" id="445787"/>
    <lineage>
        <taxon>Eukaryota</taxon>
        <taxon>Metazoa</taxon>
        <taxon>Chordata</taxon>
        <taxon>Craniata</taxon>
        <taxon>Vertebrata</taxon>
        <taxon>Euteleostomi</taxon>
        <taxon>Amphibia</taxon>
        <taxon>Batrachia</taxon>
        <taxon>Anura</taxon>
        <taxon>Pelobatoidea</taxon>
        <taxon>Megophryidae</taxon>
        <taxon>Leptobrachium</taxon>
    </lineage>
</organism>
<accession>A0A8C5QU44</accession>
<evidence type="ECO:0000313" key="6">
    <source>
        <dbReference type="Ensembl" id="ENSLLEP00000042899.1"/>
    </source>
</evidence>
<reference evidence="6" key="2">
    <citation type="submission" date="2025-09" db="UniProtKB">
        <authorList>
            <consortium name="Ensembl"/>
        </authorList>
    </citation>
    <scope>IDENTIFICATION</scope>
</reference>
<sequence length="282" mass="30873">CCIFPSLVPHCVALAIEVSVRRKTLNMLSGFTAGVFLATCLLDMLPSYLKGFNDAMSKTNIQVSTECLVFPLQEFIMSMGFFLALLVEQILLSYVFPLRPPAETNNFLHPDDDGPQPSPEVAHIHVDLNAHSPVRVVLLVLSLSLHSVLEGLTVGLLQKDSKILKICISILIQKCIHSFSLTLKLSQGRLHARALLVFTILFSLMSPLGIGLGVALSEITDPVHRVSHGVLDGLAAGAFLYITFLEILPHEFHHSSSEQRPIKVMILLAGYSVITAALFIKI</sequence>